<keyword evidence="1" id="KW-0472">Membrane</keyword>
<accession>A0A3G9CKZ4</accession>
<gene>
    <name evidence="2" type="primary">hpsJ</name>
</gene>
<evidence type="ECO:0000313" key="2">
    <source>
        <dbReference type="EMBL" id="BAP91638.1"/>
    </source>
</evidence>
<keyword evidence="1" id="KW-1133">Transmembrane helix</keyword>
<feature type="transmembrane region" description="Helical" evidence="1">
    <location>
        <begin position="242"/>
        <end position="265"/>
    </location>
</feature>
<protein>
    <submittedName>
        <fullName evidence="2">Uncharacterized protein</fullName>
    </submittedName>
</protein>
<organism evidence="2">
    <name type="scientific">Phormidium sp. KS</name>
    <dbReference type="NCBI Taxonomy" id="654446"/>
    <lineage>
        <taxon>Bacteria</taxon>
        <taxon>Bacillati</taxon>
        <taxon>Cyanobacteriota</taxon>
        <taxon>Cyanophyceae</taxon>
        <taxon>Oscillatoriophycideae</taxon>
        <taxon>Oscillatoriales</taxon>
        <taxon>Oscillatoriaceae</taxon>
        <taxon>Phormidium</taxon>
    </lineage>
</organism>
<feature type="transmembrane region" description="Helical" evidence="1">
    <location>
        <begin position="93"/>
        <end position="117"/>
    </location>
</feature>
<dbReference type="EMBL" id="AB992254">
    <property type="protein sequence ID" value="BAP91638.1"/>
    <property type="molecule type" value="Genomic_DNA"/>
</dbReference>
<sequence>MKATANRLFSTPAALISKLVGLLLIVSFLIDAITLVIPSTPPFSPLDRGWQLNVTTQLVERGFIPMLGMALLFAGSWMDSLQDSSQEGKLWQLVKLGALILSGLLGLGFLLIAPLHINNVRLASNQTLEQIQQQASQAEGQLESPGLKTQLSQQQSQVKTQLTDLLKDDQKLNQTLQSDQVPQQQKDLLQQFKSDPGKVDEFLNQQLNPDTIVNRRLTQVRERKQQLEKQTKLAALKSQVQIGASSVLLAIAYLIITGSGLRGVLSPQMGARKPSTR</sequence>
<evidence type="ECO:0000256" key="1">
    <source>
        <dbReference type="SAM" id="Phobius"/>
    </source>
</evidence>
<keyword evidence="1" id="KW-0812">Transmembrane</keyword>
<reference evidence="2" key="1">
    <citation type="journal article" date="2014" name="Life">
        <title>Cellular Dynamics Drives the Emergence of Supracellular Structure in the Cyanobacterium, Phormidium sp. KS.</title>
        <authorList>
            <person name="Sato N."/>
            <person name="Katsumata Y."/>
            <person name="Sato K."/>
            <person name="Tajima N."/>
        </authorList>
    </citation>
    <scope>NUCLEOTIDE SEQUENCE</scope>
    <source>
        <strain evidence="2">KS</strain>
    </source>
</reference>
<name>A0A3G9CKZ4_9CYAN</name>
<dbReference type="NCBIfam" id="NF038305">
    <property type="entry name" value="HpsJ_fam"/>
    <property type="match status" value="1"/>
</dbReference>
<dbReference type="AlphaFoldDB" id="A0A3G9CKZ4"/>
<dbReference type="InterPro" id="IPR047709">
    <property type="entry name" value="HpsJ-like"/>
</dbReference>
<proteinExistence type="predicted"/>